<feature type="disulfide bond" evidence="26">
    <location>
        <begin position="309"/>
        <end position="357"/>
    </location>
</feature>
<evidence type="ECO:0000256" key="25">
    <source>
        <dbReference type="PIRSR" id="PIRSR001155-1"/>
    </source>
</evidence>
<evidence type="ECO:0000259" key="32">
    <source>
        <dbReference type="PROSITE" id="PS01180"/>
    </source>
</evidence>
<dbReference type="InterPro" id="IPR000436">
    <property type="entry name" value="Sushi_SCR_CCP_dom"/>
</dbReference>
<evidence type="ECO:0000256" key="3">
    <source>
        <dbReference type="ARBA" id="ARBA00004613"/>
    </source>
</evidence>
<dbReference type="FunFam" id="2.10.70.10:FF:000016">
    <property type="entry name" value="Mannan-binding lectin serine protease 1"/>
    <property type="match status" value="1"/>
</dbReference>
<evidence type="ECO:0000256" key="24">
    <source>
        <dbReference type="ARBA" id="ARBA00093536"/>
    </source>
</evidence>
<dbReference type="InterPro" id="IPR000859">
    <property type="entry name" value="CUB_dom"/>
</dbReference>
<dbReference type="PROSITE" id="PS00135">
    <property type="entry name" value="TRYPSIN_SER"/>
    <property type="match status" value="1"/>
</dbReference>
<evidence type="ECO:0000256" key="1">
    <source>
        <dbReference type="ARBA" id="ARBA00001057"/>
    </source>
</evidence>
<dbReference type="AlphaFoldDB" id="A0A8T3CP62"/>
<feature type="signal peptide" evidence="31">
    <location>
        <begin position="1"/>
        <end position="18"/>
    </location>
</feature>
<dbReference type="PROSITE" id="PS01180">
    <property type="entry name" value="CUB"/>
    <property type="match status" value="2"/>
</dbReference>
<dbReference type="Gene3D" id="2.10.70.10">
    <property type="entry name" value="Complement Module, domain 1"/>
    <property type="match status" value="2"/>
</dbReference>
<dbReference type="FunFam" id="2.40.10.10:FF:000002">
    <property type="entry name" value="Transmembrane protease serine"/>
    <property type="match status" value="1"/>
</dbReference>
<evidence type="ECO:0000256" key="6">
    <source>
        <dbReference type="ARBA" id="ARBA00022536"/>
    </source>
</evidence>
<dbReference type="SUPFAM" id="SSF57196">
    <property type="entry name" value="EGF/Laminin"/>
    <property type="match status" value="1"/>
</dbReference>
<evidence type="ECO:0000256" key="17">
    <source>
        <dbReference type="ARBA" id="ARBA00022859"/>
    </source>
</evidence>
<dbReference type="GO" id="GO:0004252">
    <property type="term" value="F:serine-type endopeptidase activity"/>
    <property type="evidence" value="ECO:0007669"/>
    <property type="project" value="UniProtKB-EC"/>
</dbReference>
<comment type="caution">
    <text evidence="35">The sequence shown here is derived from an EMBL/GenBank/DDBJ whole genome shotgun (WGS) entry which is preliminary data.</text>
</comment>
<dbReference type="PANTHER" id="PTHR24255:SF25">
    <property type="entry name" value="COMPLEMENT C1R SUBCOMPONENT"/>
    <property type="match status" value="1"/>
</dbReference>
<feature type="disulfide bond" evidence="26">
    <location>
        <begin position="76"/>
        <end position="94"/>
    </location>
</feature>
<evidence type="ECO:0000256" key="29">
    <source>
        <dbReference type="PROSITE-ProRule" id="PRU00059"/>
    </source>
</evidence>
<feature type="disulfide bond" description="Interchain (between heavy and light chains)" evidence="26">
    <location>
        <begin position="443"/>
        <end position="567"/>
    </location>
</feature>
<comment type="subcellular location">
    <subcellularLocation>
        <location evidence="2">Cell surface</location>
    </subcellularLocation>
    <subcellularLocation>
        <location evidence="3">Secreted</location>
    </subcellularLocation>
</comment>
<evidence type="ECO:0000256" key="16">
    <source>
        <dbReference type="ARBA" id="ARBA00022825"/>
    </source>
</evidence>
<evidence type="ECO:0000256" key="20">
    <source>
        <dbReference type="ARBA" id="ARBA00023180"/>
    </source>
</evidence>
<dbReference type="PANTHER" id="PTHR24255">
    <property type="entry name" value="COMPLEMENT COMPONENT 1, S SUBCOMPONENT-RELATED"/>
    <property type="match status" value="1"/>
</dbReference>
<evidence type="ECO:0000256" key="22">
    <source>
        <dbReference type="ARBA" id="ARBA00024195"/>
    </source>
</evidence>
<dbReference type="SUPFAM" id="SSF57535">
    <property type="entry name" value="Complement control module/SCR domain"/>
    <property type="match status" value="2"/>
</dbReference>
<name>A0A8T3CP62_9TELE</name>
<dbReference type="Gene3D" id="2.40.10.10">
    <property type="entry name" value="Trypsin-like serine proteases"/>
    <property type="match status" value="1"/>
</dbReference>
<dbReference type="FunFam" id="2.10.25.10:FF:000059">
    <property type="entry name" value="Mannan-binding lectin serine protease 1"/>
    <property type="match status" value="1"/>
</dbReference>
<evidence type="ECO:0000259" key="33">
    <source>
        <dbReference type="PROSITE" id="PS50240"/>
    </source>
</evidence>
<feature type="domain" description="Peptidase S1" evidence="33">
    <location>
        <begin position="456"/>
        <end position="700"/>
    </location>
</feature>
<feature type="domain" description="Sushi" evidence="34">
    <location>
        <begin position="307"/>
        <end position="372"/>
    </location>
</feature>
<dbReference type="PROSITE" id="PS01187">
    <property type="entry name" value="EGF_CA"/>
    <property type="match status" value="1"/>
</dbReference>
<evidence type="ECO:0000256" key="8">
    <source>
        <dbReference type="ARBA" id="ARBA00022588"/>
    </source>
</evidence>
<keyword evidence="21 27" id="KW-0379">Hydroxylation</keyword>
<keyword evidence="8" id="KW-0399">Innate immunity</keyword>
<feature type="modified residue" description="Phosphoserine; by CK2" evidence="27">
    <location>
        <position position="204"/>
    </location>
</feature>
<evidence type="ECO:0000256" key="4">
    <source>
        <dbReference type="ARBA" id="ARBA00011907"/>
    </source>
</evidence>
<comment type="similarity">
    <text evidence="22">Belongs to the peptidase S1 family. CLIP subfamily.</text>
</comment>
<evidence type="ECO:0000256" key="11">
    <source>
        <dbReference type="ARBA" id="ARBA00022723"/>
    </source>
</evidence>
<comment type="PTM">
    <text evidence="27">The iron and 2-oxoglutarate dependent 3-hydroxylation of aspartate and asparagine is (R) stereospecific within EGF domains.</text>
</comment>
<dbReference type="FunFam" id="2.60.120.290:FF:000012">
    <property type="entry name" value="mannan-binding lectin serine protease 1 isoform X1"/>
    <property type="match status" value="1"/>
</dbReference>
<keyword evidence="7 27" id="KW-0597">Phosphoprotein</keyword>
<keyword evidence="5" id="KW-0964">Secreted</keyword>
<dbReference type="Pfam" id="PF14670">
    <property type="entry name" value="FXa_inhibition"/>
    <property type="match status" value="1"/>
</dbReference>
<feature type="binding site" evidence="28">
    <location>
        <position position="124"/>
    </location>
    <ligand>
        <name>Ca(2+)</name>
        <dbReference type="ChEBI" id="CHEBI:29108"/>
        <label>1</label>
    </ligand>
</feature>
<keyword evidence="11 28" id="KW-0479">Metal-binding</keyword>
<evidence type="ECO:0000313" key="35">
    <source>
        <dbReference type="EMBL" id="KAI1885791.1"/>
    </source>
</evidence>
<dbReference type="PIRSF" id="PIRSF001155">
    <property type="entry name" value="C1r_C1s_MASP"/>
    <property type="match status" value="1"/>
</dbReference>
<dbReference type="EC" id="3.4.21.41" evidence="4"/>
<evidence type="ECO:0000256" key="23">
    <source>
        <dbReference type="ARBA" id="ARBA00093383"/>
    </source>
</evidence>
<dbReference type="Pfam" id="PF00084">
    <property type="entry name" value="Sushi"/>
    <property type="match status" value="2"/>
</dbReference>
<keyword evidence="36" id="KW-1185">Reference proteome</keyword>
<evidence type="ECO:0000256" key="26">
    <source>
        <dbReference type="PIRSR" id="PIRSR001155-2"/>
    </source>
</evidence>
<evidence type="ECO:0000256" key="19">
    <source>
        <dbReference type="ARBA" id="ARBA00023157"/>
    </source>
</evidence>
<feature type="disulfide bond" evidence="26">
    <location>
        <begin position="404"/>
        <end position="439"/>
    </location>
</feature>
<evidence type="ECO:0000313" key="36">
    <source>
        <dbReference type="Proteomes" id="UP000829720"/>
    </source>
</evidence>
<evidence type="ECO:0000256" key="5">
    <source>
        <dbReference type="ARBA" id="ARBA00022525"/>
    </source>
</evidence>
<feature type="chain" id="PRO_5035749452" description="complement subcomponent C1r" evidence="31">
    <location>
        <begin position="19"/>
        <end position="702"/>
    </location>
</feature>
<feature type="disulfide bond" evidence="26">
    <location>
        <begin position="250"/>
        <end position="268"/>
    </location>
</feature>
<dbReference type="PROSITE" id="PS01186">
    <property type="entry name" value="EGF_2"/>
    <property type="match status" value="1"/>
</dbReference>
<dbReference type="GO" id="GO:0006958">
    <property type="term" value="P:complement activation, classical pathway"/>
    <property type="evidence" value="ECO:0007669"/>
    <property type="project" value="UniProtKB-KW"/>
</dbReference>
<dbReference type="InterPro" id="IPR001254">
    <property type="entry name" value="Trypsin_dom"/>
</dbReference>
<evidence type="ECO:0000259" key="34">
    <source>
        <dbReference type="PROSITE" id="PS50923"/>
    </source>
</evidence>
<evidence type="ECO:0000256" key="7">
    <source>
        <dbReference type="ARBA" id="ARBA00022553"/>
    </source>
</evidence>
<dbReference type="GO" id="GO:0072562">
    <property type="term" value="C:blood microparticle"/>
    <property type="evidence" value="ECO:0007669"/>
    <property type="project" value="TreeGrafter"/>
</dbReference>
<keyword evidence="15" id="KW-0068">Autocatalytic cleavage</keyword>
<dbReference type="InterPro" id="IPR024175">
    <property type="entry name" value="Pept_S1A_C1r/C1S/mannan-bd"/>
</dbReference>
<dbReference type="PROSITE" id="PS50240">
    <property type="entry name" value="TRYPSIN_DOM"/>
    <property type="match status" value="1"/>
</dbReference>
<dbReference type="OrthoDB" id="6261922at2759"/>
<feature type="binding site" evidence="28">
    <location>
        <position position="71"/>
    </location>
    <ligand>
        <name>Ca(2+)</name>
        <dbReference type="ChEBI" id="CHEBI:29108"/>
        <label>1</label>
    </ligand>
</feature>
<dbReference type="EMBL" id="JAERUA010000020">
    <property type="protein sequence ID" value="KAI1885791.1"/>
    <property type="molecule type" value="Genomic_DNA"/>
</dbReference>
<keyword evidence="16" id="KW-0720">Serine protease</keyword>
<proteinExistence type="inferred from homology"/>
<feature type="disulfide bond" evidence="26">
    <location>
        <begin position="174"/>
        <end position="187"/>
    </location>
</feature>
<gene>
    <name evidence="35" type="ORF">AGOR_G00207430</name>
</gene>
<dbReference type="PROSITE" id="PS50923">
    <property type="entry name" value="SUSHI"/>
    <property type="match status" value="2"/>
</dbReference>
<feature type="active site" description="Charge relay system" evidence="25">
    <location>
        <position position="495"/>
    </location>
</feature>
<dbReference type="Pfam" id="PF00431">
    <property type="entry name" value="CUB"/>
    <property type="match status" value="2"/>
</dbReference>
<keyword evidence="28" id="KW-0106">Calcium</keyword>
<feature type="disulfide bond" evidence="26">
    <location>
        <begin position="648"/>
        <end position="676"/>
    </location>
</feature>
<evidence type="ECO:0000256" key="13">
    <source>
        <dbReference type="ARBA" id="ARBA00022737"/>
    </source>
</evidence>
<dbReference type="SUPFAM" id="SSF49854">
    <property type="entry name" value="Spermadhesin, CUB domain"/>
    <property type="match status" value="2"/>
</dbReference>
<comment type="catalytic activity">
    <reaction evidence="1">
        <text>Selective cleavage of Lys(or Arg)-|-Ile bond in complement subcomponent C1s to form the active form of C1s (EC 3.4.21.42).</text>
        <dbReference type="EC" id="3.4.21.41"/>
    </reaction>
</comment>
<dbReference type="InterPro" id="IPR035914">
    <property type="entry name" value="Sperma_CUB_dom_sf"/>
</dbReference>
<dbReference type="CDD" id="cd00190">
    <property type="entry name" value="Tryp_SPc"/>
    <property type="match status" value="1"/>
</dbReference>
<dbReference type="CDD" id="cd00041">
    <property type="entry name" value="CUB"/>
    <property type="match status" value="2"/>
</dbReference>
<evidence type="ECO:0000256" key="18">
    <source>
        <dbReference type="ARBA" id="ARBA00022875"/>
    </source>
</evidence>
<keyword evidence="17" id="KW-0391">Immunity</keyword>
<feature type="binding site" evidence="28">
    <location>
        <position position="126"/>
    </location>
    <ligand>
        <name>Ca(2+)</name>
        <dbReference type="ChEBI" id="CHEBI:29108"/>
        <label>1</label>
    </ligand>
</feature>
<evidence type="ECO:0000256" key="21">
    <source>
        <dbReference type="ARBA" id="ARBA00023278"/>
    </source>
</evidence>
<dbReference type="InterPro" id="IPR009003">
    <property type="entry name" value="Peptidase_S1_PA"/>
</dbReference>
<sequence length="702" mass="78099">MGWIYSTIWLLCAYKCQSSVIPRIPSLNPLHGELQSPLYPQPYPPSLSEQWYLSVPEGYRIQLTFIHLDVESSNDCYYDSVTVMHEEKVLGKFCGQENSADGLHPGNQPILSPGNHLYVIFQTDDSSPHQNIGFSAFYQAIDIDECSLPEPKDGSGPLCSQICHNTLGSYLCSCHHGYELRPDQRTCDLHCGGGLYSEPEGDFSSPGYPQSSPHGLSCQYHISVEQGYAVTLNFTGLFYIEHIGQDPPQCPYHWLQVKVSGKEPVKLCGQKSPGVIPTGSHDVELEYHTDMQGFSYGWSLHYSTHRVQCETPQAISNGKITPRLPQYLYRDYIHVRCDTGYKLMMAGKEISSYFSMCKSDGQWHIPLPECHMIDCGNPSPLLNGGLSFLTGADNKYQSVIEYHCNEPFYSLVQGAKVNYTCKADRKWKDQHGNYIIPKCFPVCGRPTVPVMSFQRVLGGADAPPASIPWQVFLTTSEGRGGAAVIGDQWILTAAHNLVSKQGRVQQVEVFVGHNDVIQLLRNSSLEISSLHPHPRYDGSTGLNYNHDIALIKLKQPLTFHKFVMPLCLPADDAKYKAGTMGMVSGFGKTESGMVSNLLKYLELPLVDQNVCSMSISEQKRKPEWKDQIPSLTDNMFCAGFPEGNKDTCAGDSGGALAMEDNGQYWAAGIVSWGVNCGIRGTYGVYTRVGEYLDWIHKTMKEN</sequence>
<feature type="disulfide bond" evidence="26">
    <location>
        <begin position="159"/>
        <end position="172"/>
    </location>
</feature>
<evidence type="ECO:0000256" key="31">
    <source>
        <dbReference type="SAM" id="SignalP"/>
    </source>
</evidence>
<feature type="binding site" evidence="28">
    <location>
        <position position="165"/>
    </location>
    <ligand>
        <name>Ca(2+)</name>
        <dbReference type="ChEBI" id="CHEBI:29108"/>
        <label>2</label>
    </ligand>
</feature>
<evidence type="ECO:0000256" key="30">
    <source>
        <dbReference type="PROSITE-ProRule" id="PRU00302"/>
    </source>
</evidence>
<feature type="binding site" evidence="28">
    <location>
        <position position="79"/>
    </location>
    <ligand>
        <name>Ca(2+)</name>
        <dbReference type="ChEBI" id="CHEBI:29108"/>
        <label>1</label>
    </ligand>
</feature>
<feature type="disulfide bond" evidence="26">
    <location>
        <begin position="375"/>
        <end position="421"/>
    </location>
</feature>
<feature type="disulfide bond" evidence="26">
    <location>
        <begin position="337"/>
        <end position="370"/>
    </location>
</feature>
<protein>
    <recommendedName>
        <fullName evidence="4">complement subcomponent C1r</fullName>
        <ecNumber evidence="4">3.4.21.41</ecNumber>
    </recommendedName>
</protein>
<feature type="domain" description="CUB" evidence="32">
    <location>
        <begin position="16"/>
        <end position="141"/>
    </location>
</feature>
<evidence type="ECO:0000256" key="15">
    <source>
        <dbReference type="ARBA" id="ARBA00022813"/>
    </source>
</evidence>
<evidence type="ECO:0000256" key="27">
    <source>
        <dbReference type="PIRSR" id="PIRSR001155-3"/>
    </source>
</evidence>
<dbReference type="Gene3D" id="2.60.120.290">
    <property type="entry name" value="Spermadhesin, CUB domain"/>
    <property type="match status" value="2"/>
</dbReference>
<dbReference type="SMART" id="SM00179">
    <property type="entry name" value="EGF_CA"/>
    <property type="match status" value="1"/>
</dbReference>
<dbReference type="InterPro" id="IPR035976">
    <property type="entry name" value="Sushi/SCR/CCP_sf"/>
</dbReference>
<evidence type="ECO:0000256" key="14">
    <source>
        <dbReference type="ARBA" id="ARBA00022801"/>
    </source>
</evidence>
<feature type="domain" description="Sushi" evidence="34">
    <location>
        <begin position="373"/>
        <end position="441"/>
    </location>
</feature>
<evidence type="ECO:0000256" key="2">
    <source>
        <dbReference type="ARBA" id="ARBA00004241"/>
    </source>
</evidence>
<dbReference type="SMART" id="SM00020">
    <property type="entry name" value="Tryp_SPc"/>
    <property type="match status" value="1"/>
</dbReference>
<dbReference type="Gene3D" id="2.10.25.10">
    <property type="entry name" value="Laminin"/>
    <property type="match status" value="1"/>
</dbReference>
<feature type="disulfide bond" evidence="26 29">
    <location>
        <begin position="191"/>
        <end position="218"/>
    </location>
</feature>
<feature type="modified residue" description="(3R)-3-hydroxyasparagine" evidence="27">
    <location>
        <position position="165"/>
    </location>
</feature>
<dbReference type="SMART" id="SM00042">
    <property type="entry name" value="CUB"/>
    <property type="match status" value="2"/>
</dbReference>
<dbReference type="InterPro" id="IPR001314">
    <property type="entry name" value="Peptidase_S1A"/>
</dbReference>
<accession>A0A8T3CP62</accession>
<feature type="binding site" evidence="28">
    <location>
        <position position="290"/>
    </location>
    <ligand>
        <name>Ca(2+)</name>
        <dbReference type="ChEBI" id="CHEBI:29108"/>
        <label>3</label>
    </ligand>
</feature>
<keyword evidence="14" id="KW-0378">Hydrolase</keyword>
<keyword evidence="10" id="KW-0645">Protease</keyword>
<reference evidence="35" key="1">
    <citation type="submission" date="2021-01" db="EMBL/GenBank/DDBJ databases">
        <authorList>
            <person name="Zahm M."/>
            <person name="Roques C."/>
            <person name="Cabau C."/>
            <person name="Klopp C."/>
            <person name="Donnadieu C."/>
            <person name="Jouanno E."/>
            <person name="Lampietro C."/>
            <person name="Louis A."/>
            <person name="Herpin A."/>
            <person name="Echchiki A."/>
            <person name="Berthelot C."/>
            <person name="Parey E."/>
            <person name="Roest-Crollius H."/>
            <person name="Braasch I."/>
            <person name="Postlethwait J."/>
            <person name="Bobe J."/>
            <person name="Montfort J."/>
            <person name="Bouchez O."/>
            <person name="Begum T."/>
            <person name="Mejri S."/>
            <person name="Adams A."/>
            <person name="Chen W.-J."/>
            <person name="Guiguen Y."/>
        </authorList>
    </citation>
    <scope>NUCLEOTIDE SEQUENCE</scope>
    <source>
        <tissue evidence="35">Blood</tissue>
    </source>
</reference>
<dbReference type="SUPFAM" id="SSF50494">
    <property type="entry name" value="Trypsin-like serine proteases"/>
    <property type="match status" value="1"/>
</dbReference>
<dbReference type="GO" id="GO:0031638">
    <property type="term" value="P:zymogen activation"/>
    <property type="evidence" value="ECO:0007669"/>
    <property type="project" value="TreeGrafter"/>
</dbReference>
<evidence type="ECO:0000256" key="28">
    <source>
        <dbReference type="PIRSR" id="PIRSR001155-4"/>
    </source>
</evidence>
<feature type="active site" description="Charge relay system" evidence="25">
    <location>
        <position position="652"/>
    </location>
</feature>
<dbReference type="SMART" id="SM00032">
    <property type="entry name" value="CCP"/>
    <property type="match status" value="2"/>
</dbReference>
<keyword evidence="6" id="KW-0245">EGF-like domain</keyword>
<dbReference type="GO" id="GO:0009986">
    <property type="term" value="C:cell surface"/>
    <property type="evidence" value="ECO:0007669"/>
    <property type="project" value="UniProtKB-SubCell"/>
</dbReference>
<organism evidence="35 36">
    <name type="scientific">Albula goreensis</name>
    <dbReference type="NCBI Taxonomy" id="1534307"/>
    <lineage>
        <taxon>Eukaryota</taxon>
        <taxon>Metazoa</taxon>
        <taxon>Chordata</taxon>
        <taxon>Craniata</taxon>
        <taxon>Vertebrata</taxon>
        <taxon>Euteleostomi</taxon>
        <taxon>Actinopterygii</taxon>
        <taxon>Neopterygii</taxon>
        <taxon>Teleostei</taxon>
        <taxon>Albuliformes</taxon>
        <taxon>Albulidae</taxon>
        <taxon>Albula</taxon>
    </lineage>
</organism>
<keyword evidence="18" id="KW-0180">Complement pathway</keyword>
<feature type="disulfide bond" evidence="26">
    <location>
        <begin position="146"/>
        <end position="163"/>
    </location>
</feature>
<dbReference type="GO" id="GO:0005509">
    <property type="term" value="F:calcium ion binding"/>
    <property type="evidence" value="ECO:0007669"/>
    <property type="project" value="InterPro"/>
</dbReference>
<comment type="subunit">
    <text evidence="24">Core component of the complement C1 complex, a calcium-dependent complex composed of 1 molecule of the C1Q subcomplex, 2 molecules of C1R and 2 molecules of C1S. The C1Q subcomplex is composed 18 subunits: 3 chains of C1QA, C1QB, and C1QC trimerize to form 6 collagen-like triple helices connected to six globular ligand-recognition modules. Within the C1 complex, C1R is a dimer of identical chains, each of which is activated by cleavage into two chains, heavy and light, connected by disulfide bonds.</text>
</comment>
<dbReference type="InterPro" id="IPR043504">
    <property type="entry name" value="Peptidase_S1_PA_chymotrypsin"/>
</dbReference>
<evidence type="ECO:0000256" key="9">
    <source>
        <dbReference type="ARBA" id="ARBA00022659"/>
    </source>
</evidence>
<dbReference type="InterPro" id="IPR001881">
    <property type="entry name" value="EGF-like_Ca-bd_dom"/>
</dbReference>
<feature type="binding site" evidence="28">
    <location>
        <position position="241"/>
    </location>
    <ligand>
        <name>Ca(2+)</name>
        <dbReference type="ChEBI" id="CHEBI:29108"/>
        <label>3</label>
    </ligand>
</feature>
<feature type="domain" description="CUB" evidence="32">
    <location>
        <begin position="191"/>
        <end position="305"/>
    </location>
</feature>
<dbReference type="FunFam" id="2.40.10.10:FF:000068">
    <property type="entry name" value="transmembrane protease serine 2"/>
    <property type="match status" value="1"/>
</dbReference>
<feature type="disulfide bond" evidence="26">
    <location>
        <begin position="611"/>
        <end position="637"/>
    </location>
</feature>
<dbReference type="SMART" id="SM00181">
    <property type="entry name" value="EGF"/>
    <property type="match status" value="1"/>
</dbReference>
<keyword evidence="9 30" id="KW-0768">Sushi</keyword>
<dbReference type="CDD" id="cd00033">
    <property type="entry name" value="CCP"/>
    <property type="match status" value="1"/>
</dbReference>
<dbReference type="Proteomes" id="UP000829720">
    <property type="component" value="Unassembled WGS sequence"/>
</dbReference>
<comment type="function">
    <text evidence="23">Serine protease component of the complement C1 complex, a multiprotein complex that initiates the classical pathway of the complement system, a cascade of proteins that leads to phagocytosis and breakdown of pathogens and signaling that strengthens the adaptive immune system. C1R catalyzes the first enzymatic step in the classical complement pathway: it is activated by the C1Q subcomplex of the C1 complex, which associates with IgG or IgM immunoglobulins complexed with antigens to form antigen-antibody complexes on the surface of pathogens. Immunoglobulin-binding promotes the autocatalytic cleavage and activation of C1R. Activated C1R then cleaves and activates C1S, the second protease of the classical complement pathway. It is unclear if C1R activates C1S within single, strained C1 complexes or between neighboring C1 complexes on surfaces.</text>
</comment>
<comment type="caution">
    <text evidence="30">Lacks conserved residue(s) required for the propagation of feature annotation.</text>
</comment>
<feature type="active site" description="Charge relay system" evidence="25">
    <location>
        <position position="547"/>
    </location>
</feature>
<dbReference type="InterPro" id="IPR018097">
    <property type="entry name" value="EGF_Ca-bd_CS"/>
</dbReference>
<evidence type="ECO:0000256" key="10">
    <source>
        <dbReference type="ARBA" id="ARBA00022670"/>
    </source>
</evidence>
<keyword evidence="13" id="KW-0677">Repeat</keyword>
<feature type="binding site" evidence="28">
    <location>
        <position position="145"/>
    </location>
    <ligand>
        <name>Ca(2+)</name>
        <dbReference type="ChEBI" id="CHEBI:29108"/>
        <label>2</label>
    </ligand>
</feature>
<evidence type="ECO:0000256" key="12">
    <source>
        <dbReference type="ARBA" id="ARBA00022729"/>
    </source>
</evidence>
<feature type="binding site" evidence="28">
    <location>
        <position position="142"/>
    </location>
    <ligand>
        <name>Ca(2+)</name>
        <dbReference type="ChEBI" id="CHEBI:29108"/>
        <label>2</label>
    </ligand>
</feature>
<dbReference type="InterPro" id="IPR000742">
    <property type="entry name" value="EGF"/>
</dbReference>
<keyword evidence="20" id="KW-0325">Glycoprotein</keyword>
<keyword evidence="19 26" id="KW-1015">Disulfide bond</keyword>
<dbReference type="CDD" id="cd00054">
    <property type="entry name" value="EGF_CA"/>
    <property type="match status" value="1"/>
</dbReference>
<dbReference type="InterPro" id="IPR033116">
    <property type="entry name" value="TRYPSIN_SER"/>
</dbReference>
<dbReference type="GO" id="GO:0045087">
    <property type="term" value="P:innate immune response"/>
    <property type="evidence" value="ECO:0007669"/>
    <property type="project" value="UniProtKB-KW"/>
</dbReference>
<dbReference type="PRINTS" id="PR00722">
    <property type="entry name" value="CHYMOTRYPSIN"/>
</dbReference>
<keyword evidence="12 31" id="KW-0732">Signal</keyword>
<dbReference type="Pfam" id="PF00089">
    <property type="entry name" value="Trypsin"/>
    <property type="match status" value="1"/>
</dbReference>